<dbReference type="InterPro" id="IPR056006">
    <property type="entry name" value="DUF7584"/>
</dbReference>
<evidence type="ECO:0000313" key="3">
    <source>
        <dbReference type="Proteomes" id="UP000038045"/>
    </source>
</evidence>
<keyword evidence="3" id="KW-1185">Reference proteome</keyword>
<dbReference type="WBParaSite" id="PTRK_0000340600.1">
    <property type="protein sequence ID" value="PTRK_0000340600.1"/>
    <property type="gene ID" value="PTRK_0000340600"/>
</dbReference>
<feature type="domain" description="DUF7584" evidence="1">
    <location>
        <begin position="122"/>
        <end position="231"/>
    </location>
</feature>
<dbReference type="Pfam" id="PF24488">
    <property type="entry name" value="DUF7584"/>
    <property type="match status" value="1"/>
</dbReference>
<evidence type="ECO:0000259" key="2">
    <source>
        <dbReference type="Pfam" id="PF24490"/>
    </source>
</evidence>
<dbReference type="Proteomes" id="UP000038045">
    <property type="component" value="Unplaced"/>
</dbReference>
<accession>A0A0N4Z859</accession>
<name>A0A0N4Z859_PARTI</name>
<evidence type="ECO:0000313" key="4">
    <source>
        <dbReference type="WBParaSite" id="PTRK_0000340600.1"/>
    </source>
</evidence>
<dbReference type="AlphaFoldDB" id="A0A0N4Z859"/>
<organism evidence="3 4">
    <name type="scientific">Parastrongyloides trichosuri</name>
    <name type="common">Possum-specific nematode worm</name>
    <dbReference type="NCBI Taxonomy" id="131310"/>
    <lineage>
        <taxon>Eukaryota</taxon>
        <taxon>Metazoa</taxon>
        <taxon>Ecdysozoa</taxon>
        <taxon>Nematoda</taxon>
        <taxon>Chromadorea</taxon>
        <taxon>Rhabditida</taxon>
        <taxon>Tylenchina</taxon>
        <taxon>Panagrolaimomorpha</taxon>
        <taxon>Strongyloidoidea</taxon>
        <taxon>Strongyloididae</taxon>
        <taxon>Parastrongyloides</taxon>
    </lineage>
</organism>
<dbReference type="STRING" id="131310.A0A0N4Z859"/>
<dbReference type="Pfam" id="PF24490">
    <property type="entry name" value="DUF7585"/>
    <property type="match status" value="1"/>
</dbReference>
<protein>
    <submittedName>
        <fullName evidence="4">Lipoprotein</fullName>
    </submittedName>
</protein>
<reference evidence="4" key="1">
    <citation type="submission" date="2017-02" db="UniProtKB">
        <authorList>
            <consortium name="WormBaseParasite"/>
        </authorList>
    </citation>
    <scope>IDENTIFICATION</scope>
</reference>
<dbReference type="InterPro" id="IPR056007">
    <property type="entry name" value="DUF7585"/>
</dbReference>
<proteinExistence type="predicted"/>
<sequence length="263" mass="30075">MITCGYFVQDTGTEMVKRIYWKINVKWTVPINVFEIADAVDANGMNANPMSDGTKCNKNNKDLSVVTIEKGTNNLIAIDTKAYGVSSMYAKQTFYFFDKIKLNNKNELLKPCGIALVFYEIPNFVVGGNRDRIKSTRNQDIFLVPSLSSGKRKYNIKLLEMENLDAPEFYADEEISSQRMIYRDRKLKPIGDKEVIKKGELNVEDYEIIQFSYSALSKGKKYKEVAETFFFGPGKHYVNPKPITVNFTKNDSDIEANCPINLW</sequence>
<evidence type="ECO:0000259" key="1">
    <source>
        <dbReference type="Pfam" id="PF24488"/>
    </source>
</evidence>
<feature type="domain" description="DUF7585" evidence="2">
    <location>
        <begin position="1"/>
        <end position="115"/>
    </location>
</feature>